<evidence type="ECO:0000256" key="3">
    <source>
        <dbReference type="ARBA" id="ARBA00022692"/>
    </source>
</evidence>
<accession>A0A645BSW8</accession>
<evidence type="ECO:0000256" key="2">
    <source>
        <dbReference type="ARBA" id="ARBA00022475"/>
    </source>
</evidence>
<gene>
    <name evidence="8" type="primary">ndhD1_6</name>
    <name evidence="8" type="ORF">SDC9_115347</name>
</gene>
<dbReference type="PANTHER" id="PTHR42703:SF1">
    <property type="entry name" value="NA(+)_H(+) ANTIPORTER SUBUNIT D1"/>
    <property type="match status" value="1"/>
</dbReference>
<evidence type="ECO:0000313" key="8">
    <source>
        <dbReference type="EMBL" id="MPM68415.1"/>
    </source>
</evidence>
<dbReference type="GO" id="GO:0016491">
    <property type="term" value="F:oxidoreductase activity"/>
    <property type="evidence" value="ECO:0007669"/>
    <property type="project" value="UniProtKB-KW"/>
</dbReference>
<keyword evidence="8" id="KW-0560">Oxidoreductase</keyword>
<evidence type="ECO:0000256" key="6">
    <source>
        <dbReference type="SAM" id="Phobius"/>
    </source>
</evidence>
<feature type="transmembrane region" description="Helical" evidence="6">
    <location>
        <begin position="12"/>
        <end position="32"/>
    </location>
</feature>
<protein>
    <submittedName>
        <fullName evidence="8">NAD(P)H-quinone oxidoreductase chain 4 1</fullName>
        <ecNumber evidence="8">1.6.5.-</ecNumber>
    </submittedName>
</protein>
<keyword evidence="4 6" id="KW-1133">Transmembrane helix</keyword>
<feature type="transmembrane region" description="Helical" evidence="6">
    <location>
        <begin position="85"/>
        <end position="107"/>
    </location>
</feature>
<proteinExistence type="predicted"/>
<dbReference type="PANTHER" id="PTHR42703">
    <property type="entry name" value="NADH DEHYDROGENASE"/>
    <property type="match status" value="1"/>
</dbReference>
<keyword evidence="2" id="KW-1003">Cell membrane</keyword>
<dbReference type="Pfam" id="PF00361">
    <property type="entry name" value="Proton_antipo_M"/>
    <property type="match status" value="1"/>
</dbReference>
<feature type="domain" description="NADH:quinone oxidoreductase/Mrp antiporter transmembrane" evidence="7">
    <location>
        <begin position="2"/>
        <end position="125"/>
    </location>
</feature>
<keyword evidence="3 6" id="KW-0812">Transmembrane</keyword>
<comment type="caution">
    <text evidence="8">The sequence shown here is derived from an EMBL/GenBank/DDBJ whole genome shotgun (WGS) entry which is preliminary data.</text>
</comment>
<feature type="transmembrane region" description="Helical" evidence="6">
    <location>
        <begin position="52"/>
        <end position="73"/>
    </location>
</feature>
<dbReference type="EC" id="1.6.5.-" evidence="8"/>
<name>A0A645BSW8_9ZZZZ</name>
<dbReference type="AlphaFoldDB" id="A0A645BSW8"/>
<sequence length="197" mass="21142">MLALKEKVLKKRLAYSTISQVSYVLFGLLLMTPGGMRGAFLQMVFHALAKDALFLAAGAVIVATNFTLVDQLVGIGKRMPRTMVCFSAAALSIIGIPPMSGFISKWYLASAALNCESRIVGYLGVAMLILSALMTAGYLLPIVVRGFFPGRDVLVERKEVGPQMTAPLMALGAAVLIFGLFPNGLQAWISTILPQIF</sequence>
<evidence type="ECO:0000256" key="5">
    <source>
        <dbReference type="ARBA" id="ARBA00023136"/>
    </source>
</evidence>
<feature type="transmembrane region" description="Helical" evidence="6">
    <location>
        <begin position="119"/>
        <end position="148"/>
    </location>
</feature>
<dbReference type="InterPro" id="IPR001750">
    <property type="entry name" value="ND/Mrp_TM"/>
</dbReference>
<dbReference type="InterPro" id="IPR050586">
    <property type="entry name" value="CPA3_Na-H_Antiporter_D"/>
</dbReference>
<evidence type="ECO:0000256" key="4">
    <source>
        <dbReference type="ARBA" id="ARBA00022989"/>
    </source>
</evidence>
<feature type="transmembrane region" description="Helical" evidence="6">
    <location>
        <begin position="168"/>
        <end position="189"/>
    </location>
</feature>
<evidence type="ECO:0000259" key="7">
    <source>
        <dbReference type="Pfam" id="PF00361"/>
    </source>
</evidence>
<reference evidence="8" key="1">
    <citation type="submission" date="2019-08" db="EMBL/GenBank/DDBJ databases">
        <authorList>
            <person name="Kucharzyk K."/>
            <person name="Murdoch R.W."/>
            <person name="Higgins S."/>
            <person name="Loffler F."/>
        </authorList>
    </citation>
    <scope>NUCLEOTIDE SEQUENCE</scope>
</reference>
<comment type="subcellular location">
    <subcellularLocation>
        <location evidence="1">Cell membrane</location>
        <topology evidence="1">Multi-pass membrane protein</topology>
    </subcellularLocation>
</comment>
<evidence type="ECO:0000256" key="1">
    <source>
        <dbReference type="ARBA" id="ARBA00004651"/>
    </source>
</evidence>
<dbReference type="EMBL" id="VSSQ01022246">
    <property type="protein sequence ID" value="MPM68415.1"/>
    <property type="molecule type" value="Genomic_DNA"/>
</dbReference>
<keyword evidence="5 6" id="KW-0472">Membrane</keyword>
<organism evidence="8">
    <name type="scientific">bioreactor metagenome</name>
    <dbReference type="NCBI Taxonomy" id="1076179"/>
    <lineage>
        <taxon>unclassified sequences</taxon>
        <taxon>metagenomes</taxon>
        <taxon>ecological metagenomes</taxon>
    </lineage>
</organism>
<dbReference type="GO" id="GO:0005886">
    <property type="term" value="C:plasma membrane"/>
    <property type="evidence" value="ECO:0007669"/>
    <property type="project" value="UniProtKB-SubCell"/>
</dbReference>